<comment type="caution">
    <text evidence="2">The sequence shown here is derived from an EMBL/GenBank/DDBJ whole genome shotgun (WGS) entry which is preliminary data.</text>
</comment>
<gene>
    <name evidence="2" type="ORF">LCGC14_0373370</name>
</gene>
<dbReference type="EMBL" id="LAZR01000299">
    <property type="protein sequence ID" value="KKN76142.1"/>
    <property type="molecule type" value="Genomic_DNA"/>
</dbReference>
<proteinExistence type="predicted"/>
<name>A0A0F9TMH6_9ZZZZ</name>
<feature type="region of interest" description="Disordered" evidence="1">
    <location>
        <begin position="50"/>
        <end position="69"/>
    </location>
</feature>
<reference evidence="2" key="1">
    <citation type="journal article" date="2015" name="Nature">
        <title>Complex archaea that bridge the gap between prokaryotes and eukaryotes.</title>
        <authorList>
            <person name="Spang A."/>
            <person name="Saw J.H."/>
            <person name="Jorgensen S.L."/>
            <person name="Zaremba-Niedzwiedzka K."/>
            <person name="Martijn J."/>
            <person name="Lind A.E."/>
            <person name="van Eijk R."/>
            <person name="Schleper C."/>
            <person name="Guy L."/>
            <person name="Ettema T.J."/>
        </authorList>
    </citation>
    <scope>NUCLEOTIDE SEQUENCE</scope>
</reference>
<sequence>MPRPRSCKIPCPDCGGPVRSAGVRRGTKIKRYVCLDDVEGQECGRRFTDNTKKTKRKAASKAPVPPVTPTKECLSTNTDVYIFTWAQNATPVHPGFWRALTALQNHRNADLNVIQGRYRNPTGIKAEQTFSDLWWCKEVKPYMWNKRENICASIQILGSTKVRPTAVNPLVGLETITGKQSGILGHPKLSMKVIPTPEGMPPKQLLTTGACTVANYSDSKAGEKGEHHHTLGATIVEVAPDGTFFMRQINAMQDGSFIDKATQYNTDYTHQPAGRALALSLGDWHSPFTDPQVIEATFGIEDYKGTIVDVLKPEKILWGDLVDFYSRNHHHKLEPFIALGKAESANNWGDMRSEVEQACYDVKHFTEVAEKAAGGPVISYIKCSNHDDAFSKYIRESNWKADPQNATFYLETALRMAQGTHSTRIGVEYPGALAVWAREFCPDAVMLTRRTSLRIASIECMYHGDQGPNGARGNIQAFSKIGVKVVIEHSHTPGITNGAYQSGTSSYIPLDYARGPSSWLHSHTVIYANGKRAIYTMSGGRWHNE</sequence>
<protein>
    <submittedName>
        <fullName evidence="2">Uncharacterized protein</fullName>
    </submittedName>
</protein>
<evidence type="ECO:0000256" key="1">
    <source>
        <dbReference type="SAM" id="MobiDB-lite"/>
    </source>
</evidence>
<organism evidence="2">
    <name type="scientific">marine sediment metagenome</name>
    <dbReference type="NCBI Taxonomy" id="412755"/>
    <lineage>
        <taxon>unclassified sequences</taxon>
        <taxon>metagenomes</taxon>
        <taxon>ecological metagenomes</taxon>
    </lineage>
</organism>
<dbReference type="AlphaFoldDB" id="A0A0F9TMH6"/>
<evidence type="ECO:0000313" key="2">
    <source>
        <dbReference type="EMBL" id="KKN76142.1"/>
    </source>
</evidence>
<accession>A0A0F9TMH6</accession>